<dbReference type="PANTHER" id="PTHR34106:SF1">
    <property type="entry name" value="1,4-BETA-MANNOSYL-N-ACETYLGLUCOSAMINE PHOSPHORYLASE"/>
    <property type="match status" value="1"/>
</dbReference>
<evidence type="ECO:0000256" key="1">
    <source>
        <dbReference type="ARBA" id="ARBA00022676"/>
    </source>
</evidence>
<sequence>MADQFSPVNAGGTALAAHKGQATNRGKLAAAPAMPWQERPAGSKDVVWRHSANPVIGRRPLPDVLGIYNSAVIPFGDGFAAVFRLEDRTRFPRLHMGWSDDGLQWHIEPTPIVFKNRPGDGDEVSDYAYDPRVVKIEDKYYITWCGGTNGPTISVATTTDFQEFTRLDNAFLPHNRNGVLFPRRIDGKYFMLSRPSDNGHTPFGDIYISQSPDMIHWGKHRKVMGRGGDEHGLWWERTKIGAGPVPIEIEDGWLMIYHGVMDTCNGFVYHMGAAILDRDEPWKVAYRCSNILLAPEADYEVFGHVPNVVFPVAALCDQEQDRLAVYYGAADTVTCLCYSRLSELISYIKENSLVF</sequence>
<evidence type="ECO:0000256" key="3">
    <source>
        <dbReference type="ARBA" id="ARBA00024356"/>
    </source>
</evidence>
<gene>
    <name evidence="5" type="ORF">PLANPX_1775</name>
</gene>
<feature type="region of interest" description="Disordered" evidence="4">
    <location>
        <begin position="15"/>
        <end position="42"/>
    </location>
</feature>
<dbReference type="InterPro" id="IPR023296">
    <property type="entry name" value="Glyco_hydro_beta-prop_sf"/>
</dbReference>
<dbReference type="PIRSF" id="PIRSF016202">
    <property type="entry name" value="PH1107"/>
    <property type="match status" value="1"/>
</dbReference>
<comment type="similarity">
    <text evidence="3">Belongs to the glycosyl hydrolase 130 family.</text>
</comment>
<evidence type="ECO:0000256" key="4">
    <source>
        <dbReference type="SAM" id="MobiDB-lite"/>
    </source>
</evidence>
<proteinExistence type="inferred from homology"/>
<protein>
    <submittedName>
        <fullName evidence="5">1,4-beta-mannosyl-N-acetylglucosamine phosphorylase</fullName>
        <ecNumber evidence="5">2.4.1.320</ecNumber>
    </submittedName>
</protein>
<dbReference type="InterPro" id="IPR007184">
    <property type="entry name" value="Mannoside_phosphorylase"/>
</dbReference>
<accession>A0A5K7XCW3</accession>
<dbReference type="RefSeq" id="WP_152098176.1">
    <property type="nucleotide sequence ID" value="NZ_AP021861.1"/>
</dbReference>
<dbReference type="GO" id="GO:0016757">
    <property type="term" value="F:glycosyltransferase activity"/>
    <property type="evidence" value="ECO:0007669"/>
    <property type="project" value="UniProtKB-KW"/>
</dbReference>
<evidence type="ECO:0000256" key="2">
    <source>
        <dbReference type="ARBA" id="ARBA00022679"/>
    </source>
</evidence>
<dbReference type="Pfam" id="PF04041">
    <property type="entry name" value="Glyco_hydro_130"/>
    <property type="match status" value="1"/>
</dbReference>
<keyword evidence="2 5" id="KW-0808">Transferase</keyword>
<dbReference type="SUPFAM" id="SSF75005">
    <property type="entry name" value="Arabinanase/levansucrase/invertase"/>
    <property type="match status" value="1"/>
</dbReference>
<dbReference type="KEGG" id="lpav:PLANPX_1775"/>
<dbReference type="AlphaFoldDB" id="A0A5K7XCW3"/>
<keyword evidence="1 5" id="KW-0328">Glycosyltransferase</keyword>
<evidence type="ECO:0000313" key="6">
    <source>
        <dbReference type="Proteomes" id="UP000326837"/>
    </source>
</evidence>
<dbReference type="Proteomes" id="UP000326837">
    <property type="component" value="Chromosome"/>
</dbReference>
<name>A0A5K7XCW3_9BACT</name>
<keyword evidence="6" id="KW-1185">Reference proteome</keyword>
<dbReference type="CDD" id="cd08993">
    <property type="entry name" value="GH130"/>
    <property type="match status" value="1"/>
</dbReference>
<organism evidence="5 6">
    <name type="scientific">Lacipirellula parvula</name>
    <dbReference type="NCBI Taxonomy" id="2650471"/>
    <lineage>
        <taxon>Bacteria</taxon>
        <taxon>Pseudomonadati</taxon>
        <taxon>Planctomycetota</taxon>
        <taxon>Planctomycetia</taxon>
        <taxon>Pirellulales</taxon>
        <taxon>Lacipirellulaceae</taxon>
        <taxon>Lacipirellula</taxon>
    </lineage>
</organism>
<dbReference type="Gene3D" id="2.115.10.20">
    <property type="entry name" value="Glycosyl hydrolase domain, family 43"/>
    <property type="match status" value="1"/>
</dbReference>
<reference evidence="6" key="1">
    <citation type="submission" date="2019-10" db="EMBL/GenBank/DDBJ databases">
        <title>Lacipirellula parvula gen. nov., sp. nov., representing a lineage of planctomycetes widespread in freshwater anoxic habitats, and description of the family Lacipirellulaceae.</title>
        <authorList>
            <person name="Dedysh S.N."/>
            <person name="Kulichevskaya I.S."/>
            <person name="Beletsky A.V."/>
            <person name="Rakitin A.L."/>
            <person name="Mardanov A.V."/>
            <person name="Ivanova A.A."/>
            <person name="Saltykova V.X."/>
            <person name="Rijpstra W.I.C."/>
            <person name="Sinninghe Damste J.S."/>
            <person name="Ravin N.V."/>
        </authorList>
    </citation>
    <scope>NUCLEOTIDE SEQUENCE [LARGE SCALE GENOMIC DNA]</scope>
    <source>
        <strain evidence="6">PX69</strain>
    </source>
</reference>
<dbReference type="EMBL" id="AP021861">
    <property type="protein sequence ID" value="BBO32163.1"/>
    <property type="molecule type" value="Genomic_DNA"/>
</dbReference>
<evidence type="ECO:0000313" key="5">
    <source>
        <dbReference type="EMBL" id="BBO32163.1"/>
    </source>
</evidence>
<dbReference type="PANTHER" id="PTHR34106">
    <property type="entry name" value="GLYCOSIDASE"/>
    <property type="match status" value="1"/>
</dbReference>
<dbReference type="EC" id="2.4.1.320" evidence="5"/>